<sequence>MGGFTRVLHSGKADDLMDEIPTVVVDPLPESISKGTSYIVLNRPYAFMEWLNRVSIPEKYFVMGEADHLFLRPMPNFMNGESQGAALFTYIVPWDFPNIVRKFIGNVSDEEIHKVPQIGNSPTFVSREEFKTLVPVWYNTTLEIFEDDEAHKAWNWVLEMYAYTLATYRTGQHKNMVVVPNMLAHPPFDKEEVDYQGRPLYLLHLTYPCRYDKDGNMTEKEDQVVWEFDKRKYSQKPPPRNLPMPPPIVKNNLVRLIVSMINEATENIPCWDDYHATSKVTKCNAHSDGLATATAGAATGAKAT</sequence>
<evidence type="ECO:0000256" key="4">
    <source>
        <dbReference type="ARBA" id="ARBA00022692"/>
    </source>
</evidence>
<comment type="caution">
    <text evidence="8">The sequence shown here is derived from an EMBL/GenBank/DDBJ whole genome shotgun (WGS) entry which is preliminary data.</text>
</comment>
<evidence type="ECO:0000256" key="3">
    <source>
        <dbReference type="ARBA" id="ARBA00022679"/>
    </source>
</evidence>
<dbReference type="AlphaFoldDB" id="A0A835XT68"/>
<comment type="subcellular location">
    <subcellularLocation>
        <location evidence="1">Membrane</location>
        <topology evidence="1">Single-pass membrane protein</topology>
    </subcellularLocation>
</comment>
<dbReference type="InterPro" id="IPR056508">
    <property type="entry name" value="HPAT-like"/>
</dbReference>
<evidence type="ECO:0000256" key="1">
    <source>
        <dbReference type="ARBA" id="ARBA00004167"/>
    </source>
</evidence>
<dbReference type="OrthoDB" id="10259977at2759"/>
<dbReference type="EMBL" id="JAEHOE010000069">
    <property type="protein sequence ID" value="KAG2489813.1"/>
    <property type="molecule type" value="Genomic_DNA"/>
</dbReference>
<feature type="domain" description="Hydroxyproline O-arabinosyltransferase-like" evidence="7">
    <location>
        <begin position="1"/>
        <end position="272"/>
    </location>
</feature>
<dbReference type="PANTHER" id="PTHR31485">
    <property type="entry name" value="PEPTIDYL SERINE ALPHA-GALACTOSYLTRANSFERASE"/>
    <property type="match status" value="1"/>
</dbReference>
<proteinExistence type="predicted"/>
<keyword evidence="3" id="KW-0808">Transferase</keyword>
<dbReference type="PANTHER" id="PTHR31485:SF4">
    <property type="entry name" value="HYDROXYPROLINE O-ARABINOSYLTRANSFERASE RDN1"/>
    <property type="match status" value="1"/>
</dbReference>
<protein>
    <recommendedName>
        <fullName evidence="7">Hydroxyproline O-arabinosyltransferase-like domain-containing protein</fullName>
    </recommendedName>
</protein>
<organism evidence="8 9">
    <name type="scientific">Edaphochlamys debaryana</name>
    <dbReference type="NCBI Taxonomy" id="47281"/>
    <lineage>
        <taxon>Eukaryota</taxon>
        <taxon>Viridiplantae</taxon>
        <taxon>Chlorophyta</taxon>
        <taxon>core chlorophytes</taxon>
        <taxon>Chlorophyceae</taxon>
        <taxon>CS clade</taxon>
        <taxon>Chlamydomonadales</taxon>
        <taxon>Chlamydomonadales incertae sedis</taxon>
        <taxon>Edaphochlamys</taxon>
    </lineage>
</organism>
<keyword evidence="5" id="KW-1133">Transmembrane helix</keyword>
<reference evidence="8" key="1">
    <citation type="journal article" date="2020" name="bioRxiv">
        <title>Comparative genomics of Chlamydomonas.</title>
        <authorList>
            <person name="Craig R.J."/>
            <person name="Hasan A.R."/>
            <person name="Ness R.W."/>
            <person name="Keightley P.D."/>
        </authorList>
    </citation>
    <scope>NUCLEOTIDE SEQUENCE</scope>
    <source>
        <strain evidence="8">CCAP 11/70</strain>
    </source>
</reference>
<dbReference type="InterPro" id="IPR044845">
    <property type="entry name" value="HPAT/SRGT1-like"/>
</dbReference>
<evidence type="ECO:0000259" key="7">
    <source>
        <dbReference type="Pfam" id="PF23452"/>
    </source>
</evidence>
<name>A0A835XT68_9CHLO</name>
<keyword evidence="9" id="KW-1185">Reference proteome</keyword>
<keyword evidence="2" id="KW-0328">Glycosyltransferase</keyword>
<dbReference type="GO" id="GO:0016020">
    <property type="term" value="C:membrane"/>
    <property type="evidence" value="ECO:0007669"/>
    <property type="project" value="UniProtKB-SubCell"/>
</dbReference>
<evidence type="ECO:0000256" key="2">
    <source>
        <dbReference type="ARBA" id="ARBA00022676"/>
    </source>
</evidence>
<accession>A0A835XT68</accession>
<evidence type="ECO:0000256" key="5">
    <source>
        <dbReference type="ARBA" id="ARBA00022989"/>
    </source>
</evidence>
<evidence type="ECO:0000256" key="6">
    <source>
        <dbReference type="ARBA" id="ARBA00023136"/>
    </source>
</evidence>
<dbReference type="Proteomes" id="UP000612055">
    <property type="component" value="Unassembled WGS sequence"/>
</dbReference>
<keyword evidence="4" id="KW-0812">Transmembrane</keyword>
<dbReference type="GO" id="GO:0016757">
    <property type="term" value="F:glycosyltransferase activity"/>
    <property type="evidence" value="ECO:0007669"/>
    <property type="project" value="UniProtKB-KW"/>
</dbReference>
<gene>
    <name evidence="8" type="ORF">HYH03_011762</name>
</gene>
<dbReference type="Pfam" id="PF23452">
    <property type="entry name" value="HPAT"/>
    <property type="match status" value="1"/>
</dbReference>
<evidence type="ECO:0000313" key="9">
    <source>
        <dbReference type="Proteomes" id="UP000612055"/>
    </source>
</evidence>
<keyword evidence="6" id="KW-0472">Membrane</keyword>
<evidence type="ECO:0000313" key="8">
    <source>
        <dbReference type="EMBL" id="KAG2489813.1"/>
    </source>
</evidence>